<proteinExistence type="predicted"/>
<organism evidence="1 2">
    <name type="scientific">Pistacia atlantica</name>
    <dbReference type="NCBI Taxonomy" id="434234"/>
    <lineage>
        <taxon>Eukaryota</taxon>
        <taxon>Viridiplantae</taxon>
        <taxon>Streptophyta</taxon>
        <taxon>Embryophyta</taxon>
        <taxon>Tracheophyta</taxon>
        <taxon>Spermatophyta</taxon>
        <taxon>Magnoliopsida</taxon>
        <taxon>eudicotyledons</taxon>
        <taxon>Gunneridae</taxon>
        <taxon>Pentapetalae</taxon>
        <taxon>rosids</taxon>
        <taxon>malvids</taxon>
        <taxon>Sapindales</taxon>
        <taxon>Anacardiaceae</taxon>
        <taxon>Pistacia</taxon>
    </lineage>
</organism>
<keyword evidence="2" id="KW-1185">Reference proteome</keyword>
<protein>
    <submittedName>
        <fullName evidence="1">Uncharacterized protein</fullName>
    </submittedName>
</protein>
<evidence type="ECO:0000313" key="2">
    <source>
        <dbReference type="Proteomes" id="UP001164250"/>
    </source>
</evidence>
<evidence type="ECO:0000313" key="1">
    <source>
        <dbReference type="EMBL" id="KAJ0100170.1"/>
    </source>
</evidence>
<sequence>MKKISIALMLSLVVMVLIKEVHVAEAACNPTELSSCASSVISAKKPSRACCSKLRKQKACLCGYLKDPNLRKYVNFPNARKAVSSCGITLPQC</sequence>
<dbReference type="EMBL" id="CM047900">
    <property type="protein sequence ID" value="KAJ0100170.1"/>
    <property type="molecule type" value="Genomic_DNA"/>
</dbReference>
<name>A0ACC1BM92_9ROSI</name>
<accession>A0ACC1BM92</accession>
<dbReference type="Proteomes" id="UP001164250">
    <property type="component" value="Chromosome 4"/>
</dbReference>
<reference evidence="2" key="1">
    <citation type="journal article" date="2023" name="G3 (Bethesda)">
        <title>Genome assembly and association tests identify interacting loci associated with vigor, precocity, and sex in interspecific pistachio rootstocks.</title>
        <authorList>
            <person name="Palmer W."/>
            <person name="Jacygrad E."/>
            <person name="Sagayaradj S."/>
            <person name="Cavanaugh K."/>
            <person name="Han R."/>
            <person name="Bertier L."/>
            <person name="Beede B."/>
            <person name="Kafkas S."/>
            <person name="Golino D."/>
            <person name="Preece J."/>
            <person name="Michelmore R."/>
        </authorList>
    </citation>
    <scope>NUCLEOTIDE SEQUENCE [LARGE SCALE GENOMIC DNA]</scope>
</reference>
<gene>
    <name evidence="1" type="ORF">Patl1_21418</name>
</gene>
<comment type="caution">
    <text evidence="1">The sequence shown here is derived from an EMBL/GenBank/DDBJ whole genome shotgun (WGS) entry which is preliminary data.</text>
</comment>